<dbReference type="EMBL" id="JAVREX010000016">
    <property type="protein sequence ID" value="MDT0431725.1"/>
    <property type="molecule type" value="Genomic_DNA"/>
</dbReference>
<dbReference type="SUPFAM" id="SSF46689">
    <property type="entry name" value="Homeodomain-like"/>
    <property type="match status" value="1"/>
</dbReference>
<dbReference type="Pfam" id="PF14525">
    <property type="entry name" value="AraC_binding_2"/>
    <property type="match status" value="1"/>
</dbReference>
<evidence type="ECO:0000259" key="4">
    <source>
        <dbReference type="PROSITE" id="PS01124"/>
    </source>
</evidence>
<dbReference type="RefSeq" id="WP_200694602.1">
    <property type="nucleotide sequence ID" value="NZ_JAVREX010000016.1"/>
</dbReference>
<organism evidence="5 6">
    <name type="scientific">Streptomyces salyersiae</name>
    <dbReference type="NCBI Taxonomy" id="3075530"/>
    <lineage>
        <taxon>Bacteria</taxon>
        <taxon>Bacillati</taxon>
        <taxon>Actinomycetota</taxon>
        <taxon>Actinomycetes</taxon>
        <taxon>Kitasatosporales</taxon>
        <taxon>Streptomycetaceae</taxon>
        <taxon>Streptomyces</taxon>
    </lineage>
</organism>
<dbReference type="Gene3D" id="1.10.10.60">
    <property type="entry name" value="Homeodomain-like"/>
    <property type="match status" value="1"/>
</dbReference>
<dbReference type="InterPro" id="IPR035418">
    <property type="entry name" value="AraC-bd_2"/>
</dbReference>
<proteinExistence type="predicted"/>
<dbReference type="SMART" id="SM00342">
    <property type="entry name" value="HTH_ARAC"/>
    <property type="match status" value="1"/>
</dbReference>
<name>A0ABU2RSA6_9ACTN</name>
<evidence type="ECO:0000313" key="5">
    <source>
        <dbReference type="EMBL" id="MDT0431725.1"/>
    </source>
</evidence>
<gene>
    <name evidence="5" type="ORF">RM649_29315</name>
</gene>
<dbReference type="InterPro" id="IPR018060">
    <property type="entry name" value="HTH_AraC"/>
</dbReference>
<dbReference type="PROSITE" id="PS01124">
    <property type="entry name" value="HTH_ARAC_FAMILY_2"/>
    <property type="match status" value="1"/>
</dbReference>
<sequence>MIGTVFHTSEVAAADRFDYWRELVGRTRASEMSSPYARDFHAEMRLMQLGPVTVWPTSVLPARYRLSPRRAHRTDDGLYHLTLLLEGELTLEHSGGTDTFGPCDLHVVDDSLPYDLRPSDGRASGPVRGVGVDFPKAMLPLAPHRLRQVLGRGLPGGEGLGALLVGFLTGLEQQAAVLRPADAPRLGAVVLDLVSALLAQALDAESALTPESRRQVLLRQIDAFIRENLHDPELSPRAVAAAQHISVSHLHRVFEEQAQGETVAARIRRRRLENARRDLEDPALRDDPVYGIAARWGFPRACGFSRAFRAAYGLSPREHRLRALEELGLGREQVRGQEGGGV</sequence>
<keyword evidence="1" id="KW-0805">Transcription regulation</keyword>
<evidence type="ECO:0000313" key="6">
    <source>
        <dbReference type="Proteomes" id="UP001183777"/>
    </source>
</evidence>
<protein>
    <submittedName>
        <fullName evidence="5">Helix-turn-helix domain-containing protein</fullName>
    </submittedName>
</protein>
<dbReference type="Pfam" id="PF12833">
    <property type="entry name" value="HTH_18"/>
    <property type="match status" value="1"/>
</dbReference>
<accession>A0ABU2RSA6</accession>
<dbReference type="PROSITE" id="PS00041">
    <property type="entry name" value="HTH_ARAC_FAMILY_1"/>
    <property type="match status" value="1"/>
</dbReference>
<keyword evidence="6" id="KW-1185">Reference proteome</keyword>
<keyword evidence="3" id="KW-0804">Transcription</keyword>
<evidence type="ECO:0000256" key="1">
    <source>
        <dbReference type="ARBA" id="ARBA00023015"/>
    </source>
</evidence>
<keyword evidence="2" id="KW-0238">DNA-binding</keyword>
<dbReference type="PANTHER" id="PTHR46796:SF6">
    <property type="entry name" value="ARAC SUBFAMILY"/>
    <property type="match status" value="1"/>
</dbReference>
<dbReference type="InterPro" id="IPR050204">
    <property type="entry name" value="AraC_XylS_family_regulators"/>
</dbReference>
<comment type="caution">
    <text evidence="5">The sequence shown here is derived from an EMBL/GenBank/DDBJ whole genome shotgun (WGS) entry which is preliminary data.</text>
</comment>
<dbReference type="InterPro" id="IPR018062">
    <property type="entry name" value="HTH_AraC-typ_CS"/>
</dbReference>
<evidence type="ECO:0000256" key="3">
    <source>
        <dbReference type="ARBA" id="ARBA00023163"/>
    </source>
</evidence>
<dbReference type="Proteomes" id="UP001183777">
    <property type="component" value="Unassembled WGS sequence"/>
</dbReference>
<reference evidence="6" key="1">
    <citation type="submission" date="2023-07" db="EMBL/GenBank/DDBJ databases">
        <title>30 novel species of actinomycetes from the DSMZ collection.</title>
        <authorList>
            <person name="Nouioui I."/>
        </authorList>
    </citation>
    <scope>NUCLEOTIDE SEQUENCE [LARGE SCALE GENOMIC DNA]</scope>
    <source>
        <strain evidence="6">DSM 41770</strain>
    </source>
</reference>
<evidence type="ECO:0000256" key="2">
    <source>
        <dbReference type="ARBA" id="ARBA00023125"/>
    </source>
</evidence>
<dbReference type="InterPro" id="IPR009057">
    <property type="entry name" value="Homeodomain-like_sf"/>
</dbReference>
<feature type="domain" description="HTH araC/xylS-type" evidence="4">
    <location>
        <begin position="219"/>
        <end position="322"/>
    </location>
</feature>
<dbReference type="PANTHER" id="PTHR46796">
    <property type="entry name" value="HTH-TYPE TRANSCRIPTIONAL ACTIVATOR RHAS-RELATED"/>
    <property type="match status" value="1"/>
</dbReference>